<dbReference type="PANTHER" id="PTHR43123">
    <property type="entry name" value="POLYSACCHARIDE DEACETYLASE-RELATED"/>
    <property type="match status" value="1"/>
</dbReference>
<evidence type="ECO:0000313" key="2">
    <source>
        <dbReference type="EMBL" id="OZI30655.1"/>
    </source>
</evidence>
<keyword evidence="3" id="KW-1185">Reference proteome</keyword>
<feature type="domain" description="NodB homology" evidence="1">
    <location>
        <begin position="71"/>
        <end position="175"/>
    </location>
</feature>
<gene>
    <name evidence="2" type="ORF">CAL29_21915</name>
</gene>
<reference evidence="3" key="1">
    <citation type="submission" date="2017-05" db="EMBL/GenBank/DDBJ databases">
        <title>Complete and WGS of Bordetella genogroups.</title>
        <authorList>
            <person name="Spilker T."/>
            <person name="Lipuma J."/>
        </authorList>
    </citation>
    <scope>NUCLEOTIDE SEQUENCE [LARGE SCALE GENOMIC DNA]</scope>
    <source>
        <strain evidence="3">AU16122</strain>
    </source>
</reference>
<dbReference type="OrthoDB" id="9787041at2"/>
<dbReference type="CDD" id="cd10979">
    <property type="entry name" value="CE4_PuuE_like"/>
    <property type="match status" value="1"/>
</dbReference>
<protein>
    <submittedName>
        <fullName evidence="2">Polysaccharide deacetylase</fullName>
    </submittedName>
</protein>
<dbReference type="InterPro" id="IPR002509">
    <property type="entry name" value="NODB_dom"/>
</dbReference>
<organism evidence="2 3">
    <name type="scientific">Bordetella genomosp. 10</name>
    <dbReference type="NCBI Taxonomy" id="1416804"/>
    <lineage>
        <taxon>Bacteria</taxon>
        <taxon>Pseudomonadati</taxon>
        <taxon>Pseudomonadota</taxon>
        <taxon>Betaproteobacteria</taxon>
        <taxon>Burkholderiales</taxon>
        <taxon>Alcaligenaceae</taxon>
        <taxon>Bordetella</taxon>
    </lineage>
</organism>
<proteinExistence type="predicted"/>
<accession>A0A261S0F9</accession>
<dbReference type="Gene3D" id="3.20.20.370">
    <property type="entry name" value="Glycoside hydrolase/deacetylase"/>
    <property type="match status" value="1"/>
</dbReference>
<dbReference type="GO" id="GO:0016810">
    <property type="term" value="F:hydrolase activity, acting on carbon-nitrogen (but not peptide) bonds"/>
    <property type="evidence" value="ECO:0007669"/>
    <property type="project" value="InterPro"/>
</dbReference>
<dbReference type="EMBL" id="NEVM01000005">
    <property type="protein sequence ID" value="OZI30655.1"/>
    <property type="molecule type" value="Genomic_DNA"/>
</dbReference>
<dbReference type="SUPFAM" id="SSF88713">
    <property type="entry name" value="Glycoside hydrolase/deacetylase"/>
    <property type="match status" value="1"/>
</dbReference>
<dbReference type="InterPro" id="IPR011330">
    <property type="entry name" value="Glyco_hydro/deAcase_b/a-brl"/>
</dbReference>
<dbReference type="PANTHER" id="PTHR43123:SF4">
    <property type="entry name" value="POLYSACCHARIDE DEACETYLASE"/>
    <property type="match status" value="1"/>
</dbReference>
<dbReference type="RefSeq" id="WP_094855079.1">
    <property type="nucleotide sequence ID" value="NZ_NEVM01000005.1"/>
</dbReference>
<dbReference type="Pfam" id="PF01522">
    <property type="entry name" value="Polysacc_deac_1"/>
    <property type="match status" value="1"/>
</dbReference>
<evidence type="ECO:0000313" key="3">
    <source>
        <dbReference type="Proteomes" id="UP000216020"/>
    </source>
</evidence>
<comment type="caution">
    <text evidence="2">The sequence shown here is derived from an EMBL/GenBank/DDBJ whole genome shotgun (WGS) entry which is preliminary data.</text>
</comment>
<evidence type="ECO:0000259" key="1">
    <source>
        <dbReference type="Pfam" id="PF01522"/>
    </source>
</evidence>
<dbReference type="GO" id="GO:0005975">
    <property type="term" value="P:carbohydrate metabolic process"/>
    <property type="evidence" value="ECO:0007669"/>
    <property type="project" value="InterPro"/>
</dbReference>
<name>A0A261S0F9_9BORD</name>
<dbReference type="Proteomes" id="UP000216020">
    <property type="component" value="Unassembled WGS sequence"/>
</dbReference>
<sequence>MTPRDRLPYSAIVDRPRLPAPDGARIIVWPIVNVEDWDIGRPMARQVLPAPTGVAVTPDIPNWAWHEYGMRVGFWRLLQALEGFGIRATLSINGRVCSSYPRIAEAARDAGWEFMGHGYIQMPIHQVDDAQAMIARTVDTIREFTGRAPAGWLGPGLTQKLDTVDLLHDAGIRYIGDWVLDDQPCRLRTRGGDMVAMPYSVELNDIPMMAVQHHSSDEFLKRVTDSFDRLYAEGGEHVRVMGIAVHPFLSGVPHRIKYFEQAFDYMRKFEGVRFMTGEEILAWYDRVAPAAARS</sequence>
<dbReference type="AlphaFoldDB" id="A0A261S0F9"/>